<dbReference type="EMBL" id="PGGO01000011">
    <property type="protein sequence ID" value="PSH67936.1"/>
    <property type="molecule type" value="Genomic_DNA"/>
</dbReference>
<protein>
    <submittedName>
        <fullName evidence="1">Uncharacterized protein</fullName>
    </submittedName>
</protein>
<name>A0A2P7BNA4_9HYPH</name>
<evidence type="ECO:0000313" key="1">
    <source>
        <dbReference type="EMBL" id="PSH67936.1"/>
    </source>
</evidence>
<evidence type="ECO:0000313" key="2">
    <source>
        <dbReference type="Proteomes" id="UP000241444"/>
    </source>
</evidence>
<comment type="caution">
    <text evidence="1">The sequence shown here is derived from an EMBL/GenBank/DDBJ whole genome shotgun (WGS) entry which is preliminary data.</text>
</comment>
<gene>
    <name evidence="1" type="ORF">CU102_15305</name>
</gene>
<dbReference type="AlphaFoldDB" id="A0A2P7BNA4"/>
<accession>A0A2P7BNA4</accession>
<dbReference type="Proteomes" id="UP000241444">
    <property type="component" value="Unassembled WGS sequence"/>
</dbReference>
<proteinExistence type="predicted"/>
<sequence>MHISGLLFLLLGLIFAFTQFQTENRFTLFLELLQSCPMFIAISTQRCVALRFVLSQFPTENRFTLFLELL</sequence>
<keyword evidence="2" id="KW-1185">Reference proteome</keyword>
<reference evidence="2" key="1">
    <citation type="submission" date="2017-11" db="EMBL/GenBank/DDBJ databases">
        <authorList>
            <person name="Kuznetsova I."/>
            <person name="Sazanova A."/>
            <person name="Chirak E."/>
            <person name="Safronova V."/>
            <person name="Willems A."/>
        </authorList>
    </citation>
    <scope>NUCLEOTIDE SEQUENCE [LARGE SCALE GENOMIC DNA]</scope>
    <source>
        <strain evidence="2">STM 196</strain>
    </source>
</reference>
<organism evidence="1 2">
    <name type="scientific">Phyllobacterium brassicacearum</name>
    <dbReference type="NCBI Taxonomy" id="314235"/>
    <lineage>
        <taxon>Bacteria</taxon>
        <taxon>Pseudomonadati</taxon>
        <taxon>Pseudomonadota</taxon>
        <taxon>Alphaproteobacteria</taxon>
        <taxon>Hyphomicrobiales</taxon>
        <taxon>Phyllobacteriaceae</taxon>
        <taxon>Phyllobacterium</taxon>
    </lineage>
</organism>